<accession>A0ABR2L0B7</accession>
<sequence>MSNKYYYGFPHVVASSKDESQRIILSVNDVMKIKGVHSITVQLEYLDDFPKEIDCNNKCLCAVSFGNDKRCFETLPVYKHKVGCPHVKIPGQEESSSCTSHDHNNEEK</sequence>
<dbReference type="EMBL" id="JAPFFF010000002">
    <property type="protein sequence ID" value="KAK8896481.1"/>
    <property type="molecule type" value="Genomic_DNA"/>
</dbReference>
<feature type="region of interest" description="Disordered" evidence="1">
    <location>
        <begin position="88"/>
        <end position="108"/>
    </location>
</feature>
<proteinExistence type="predicted"/>
<evidence type="ECO:0000256" key="1">
    <source>
        <dbReference type="SAM" id="MobiDB-lite"/>
    </source>
</evidence>
<name>A0ABR2L0B7_9EUKA</name>
<evidence type="ECO:0000313" key="3">
    <source>
        <dbReference type="Proteomes" id="UP001470230"/>
    </source>
</evidence>
<comment type="caution">
    <text evidence="2">The sequence shown here is derived from an EMBL/GenBank/DDBJ whole genome shotgun (WGS) entry which is preliminary data.</text>
</comment>
<evidence type="ECO:0000313" key="2">
    <source>
        <dbReference type="EMBL" id="KAK8896481.1"/>
    </source>
</evidence>
<gene>
    <name evidence="2" type="ORF">M9Y10_014381</name>
</gene>
<keyword evidence="3" id="KW-1185">Reference proteome</keyword>
<protein>
    <submittedName>
        <fullName evidence="2">Zinc resistance conferring protein</fullName>
    </submittedName>
</protein>
<reference evidence="2 3" key="1">
    <citation type="submission" date="2024-04" db="EMBL/GenBank/DDBJ databases">
        <title>Tritrichomonas musculus Genome.</title>
        <authorList>
            <person name="Alves-Ferreira E."/>
            <person name="Grigg M."/>
            <person name="Lorenzi H."/>
            <person name="Galac M."/>
        </authorList>
    </citation>
    <scope>NUCLEOTIDE SEQUENCE [LARGE SCALE GENOMIC DNA]</scope>
    <source>
        <strain evidence="2 3">EAF2021</strain>
    </source>
</reference>
<organism evidence="2 3">
    <name type="scientific">Tritrichomonas musculus</name>
    <dbReference type="NCBI Taxonomy" id="1915356"/>
    <lineage>
        <taxon>Eukaryota</taxon>
        <taxon>Metamonada</taxon>
        <taxon>Parabasalia</taxon>
        <taxon>Tritrichomonadida</taxon>
        <taxon>Tritrichomonadidae</taxon>
        <taxon>Tritrichomonas</taxon>
    </lineage>
</organism>
<dbReference type="Proteomes" id="UP001470230">
    <property type="component" value="Unassembled WGS sequence"/>
</dbReference>